<evidence type="ECO:0000313" key="2">
    <source>
        <dbReference type="EMBL" id="AKF03560.1"/>
    </source>
</evidence>
<dbReference type="InterPro" id="IPR021314">
    <property type="entry name" value="DUF2911"/>
</dbReference>
<sequence>MGCGATCPTTTASTTTATTSGGEPRVVFARAASETPPIQQQPVLPQPSPRAAVEQTVGVASVRVDYSSPGARGRTIWGELVPYGQVWRAGANQPTRVDLSEDATIFGTRVPAGVYSLFVIPAQTGEWTIILNTDSQLRGAQAHDASEDVARGTVAATDAPSRERLSYSFDDTTESRTSLVLDWAGKRVAIPIEFDTAALVGSRIDATVGNAWRPHFNAGRYLLEQEGQQARALEMLERSVAIQSTWWNEWFLARALDANGRRAEAIPHAERALELGAGDQTFDGFFAPQVRTALEEWRR</sequence>
<organism evidence="2 3">
    <name type="scientific">Sandaracinus amylolyticus</name>
    <dbReference type="NCBI Taxonomy" id="927083"/>
    <lineage>
        <taxon>Bacteria</taxon>
        <taxon>Pseudomonadati</taxon>
        <taxon>Myxococcota</taxon>
        <taxon>Polyangia</taxon>
        <taxon>Polyangiales</taxon>
        <taxon>Sandaracinaceae</taxon>
        <taxon>Sandaracinus</taxon>
    </lineage>
</organism>
<name>A0A0F6YG80_9BACT</name>
<gene>
    <name evidence="2" type="ORF">DB32_000709</name>
</gene>
<dbReference type="Pfam" id="PF11138">
    <property type="entry name" value="DUF2911"/>
    <property type="match status" value="1"/>
</dbReference>
<dbReference type="InterPro" id="IPR011990">
    <property type="entry name" value="TPR-like_helical_dom_sf"/>
</dbReference>
<reference evidence="2 3" key="1">
    <citation type="submission" date="2015-03" db="EMBL/GenBank/DDBJ databases">
        <title>Genome assembly of Sandaracinus amylolyticus DSM 53668.</title>
        <authorList>
            <person name="Sharma G."/>
            <person name="Subramanian S."/>
        </authorList>
    </citation>
    <scope>NUCLEOTIDE SEQUENCE [LARGE SCALE GENOMIC DNA]</scope>
    <source>
        <strain evidence="2 3">DSM 53668</strain>
    </source>
</reference>
<proteinExistence type="predicted"/>
<dbReference type="KEGG" id="samy:DB32_000709"/>
<evidence type="ECO:0008006" key="4">
    <source>
        <dbReference type="Google" id="ProtNLM"/>
    </source>
</evidence>
<evidence type="ECO:0000313" key="3">
    <source>
        <dbReference type="Proteomes" id="UP000034883"/>
    </source>
</evidence>
<accession>A0A0F6YG80</accession>
<dbReference type="STRING" id="927083.DB32_000709"/>
<dbReference type="Gene3D" id="1.25.40.10">
    <property type="entry name" value="Tetratricopeptide repeat domain"/>
    <property type="match status" value="1"/>
</dbReference>
<keyword evidence="3" id="KW-1185">Reference proteome</keyword>
<protein>
    <recommendedName>
        <fullName evidence="4">DUF2911 domain-containing protein</fullName>
    </recommendedName>
</protein>
<dbReference type="Proteomes" id="UP000034883">
    <property type="component" value="Chromosome"/>
</dbReference>
<dbReference type="SUPFAM" id="SSF48452">
    <property type="entry name" value="TPR-like"/>
    <property type="match status" value="1"/>
</dbReference>
<evidence type="ECO:0000256" key="1">
    <source>
        <dbReference type="SAM" id="MobiDB-lite"/>
    </source>
</evidence>
<dbReference type="AlphaFoldDB" id="A0A0F6YG80"/>
<feature type="region of interest" description="Disordered" evidence="1">
    <location>
        <begin position="1"/>
        <end position="21"/>
    </location>
</feature>
<dbReference type="EMBL" id="CP011125">
    <property type="protein sequence ID" value="AKF03560.1"/>
    <property type="molecule type" value="Genomic_DNA"/>
</dbReference>